<protein>
    <submittedName>
        <fullName evidence="2">Phosphoribosyltransferase</fullName>
    </submittedName>
</protein>
<dbReference type="EMBL" id="CP031320">
    <property type="protein sequence ID" value="AXK36928.1"/>
    <property type="molecule type" value="Genomic_DNA"/>
</dbReference>
<dbReference type="Pfam" id="PF00156">
    <property type="entry name" value="Pribosyltran"/>
    <property type="match status" value="1"/>
</dbReference>
<evidence type="ECO:0000259" key="1">
    <source>
        <dbReference type="Pfam" id="PF00156"/>
    </source>
</evidence>
<dbReference type="KEGG" id="sarm:DVA86_34830"/>
<dbReference type="Proteomes" id="UP000254425">
    <property type="component" value="Chromosome"/>
</dbReference>
<dbReference type="Gene3D" id="3.40.50.2020">
    <property type="match status" value="1"/>
</dbReference>
<dbReference type="CDD" id="cd06223">
    <property type="entry name" value="PRTases_typeI"/>
    <property type="match status" value="1"/>
</dbReference>
<dbReference type="Gene3D" id="3.30.1310.20">
    <property type="entry name" value="PRTase-like"/>
    <property type="match status" value="1"/>
</dbReference>
<dbReference type="SUPFAM" id="SSF53271">
    <property type="entry name" value="PRTase-like"/>
    <property type="match status" value="1"/>
</dbReference>
<keyword evidence="3" id="KW-1185">Reference proteome</keyword>
<reference evidence="2 3" key="1">
    <citation type="submission" date="2018-07" db="EMBL/GenBank/DDBJ databases">
        <title>Draft genome of the type strain Streptomyces armeniacus ATCC 15676.</title>
        <authorList>
            <person name="Labana P."/>
            <person name="Gosse J.T."/>
            <person name="Boddy C.N."/>
        </authorList>
    </citation>
    <scope>NUCLEOTIDE SEQUENCE [LARGE SCALE GENOMIC DNA]</scope>
    <source>
        <strain evidence="2 3">ATCC 15676</strain>
    </source>
</reference>
<keyword evidence="2" id="KW-0808">Transferase</keyword>
<evidence type="ECO:0000313" key="3">
    <source>
        <dbReference type="Proteomes" id="UP000254425"/>
    </source>
</evidence>
<organism evidence="2 3">
    <name type="scientific">Streptomyces armeniacus</name>
    <dbReference type="NCBI Taxonomy" id="83291"/>
    <lineage>
        <taxon>Bacteria</taxon>
        <taxon>Bacillati</taxon>
        <taxon>Actinomycetota</taxon>
        <taxon>Actinomycetes</taxon>
        <taxon>Kitasatosporales</taxon>
        <taxon>Streptomycetaceae</taxon>
        <taxon>Streptomyces</taxon>
    </lineage>
</organism>
<sequence length="218" mass="23402">MRFHDRRQAGRALASEIMNAQPGGGPEDPLVLGLPRGGVPVAAEVARTLDAPLDVLVARKIGAPGNPEVGVGALAGDAPPYFDSESLAMLGLTPERLEPAVAREREELRRREELYQRGRPPLDLDGRAVIIVDDGLATGVTARAALRSARERGARWLLLAVPVGAEHTAAALESEADQVLCLHRSPAFRSVGEWYKDFRQLDDDEVISALGELASRHG</sequence>
<name>A0A345XZ62_9ACTN</name>
<keyword evidence="2" id="KW-0328">Glycosyltransferase</keyword>
<accession>A0A345XZ62</accession>
<dbReference type="InterPro" id="IPR000836">
    <property type="entry name" value="PRTase_dom"/>
</dbReference>
<gene>
    <name evidence="2" type="ORF">DVA86_34830</name>
</gene>
<dbReference type="InterPro" id="IPR029057">
    <property type="entry name" value="PRTase-like"/>
</dbReference>
<evidence type="ECO:0000313" key="2">
    <source>
        <dbReference type="EMBL" id="AXK36928.1"/>
    </source>
</evidence>
<dbReference type="GO" id="GO:0016757">
    <property type="term" value="F:glycosyltransferase activity"/>
    <property type="evidence" value="ECO:0007669"/>
    <property type="project" value="UniProtKB-KW"/>
</dbReference>
<proteinExistence type="predicted"/>
<feature type="domain" description="Phosphoribosyltransferase" evidence="1">
    <location>
        <begin position="8"/>
        <end position="181"/>
    </location>
</feature>
<dbReference type="AlphaFoldDB" id="A0A345XZ62"/>
<dbReference type="RefSeq" id="WP_208884177.1">
    <property type="nucleotide sequence ID" value="NZ_CP031320.1"/>
</dbReference>